<evidence type="ECO:0000256" key="6">
    <source>
        <dbReference type="ARBA" id="ARBA00022840"/>
    </source>
</evidence>
<proteinExistence type="predicted"/>
<dbReference type="PROSITE" id="PS50893">
    <property type="entry name" value="ABC_TRANSPORTER_2"/>
    <property type="match status" value="1"/>
</dbReference>
<dbReference type="PANTHER" id="PTHR43394">
    <property type="entry name" value="ATP-DEPENDENT PERMEASE MDL1, MITOCHONDRIAL"/>
    <property type="match status" value="1"/>
</dbReference>
<dbReference type="Proteomes" id="UP000319771">
    <property type="component" value="Unassembled WGS sequence"/>
</dbReference>
<evidence type="ECO:0000259" key="11">
    <source>
        <dbReference type="PROSITE" id="PS50929"/>
    </source>
</evidence>
<sequence>MSRRDEERLRLPGLWRVYRVFGRHYRPYTRVLLGAGLALLGTVAMEAMVPWPLKLILDHVVLGRHLPHRFQFLAAWVGGDRLLLLLVLSLSIVVVAALAALFSYINKFWVSGTGDRITADIRDRVFAHLQRLSLSFHDSARSGDLVYRLTSDTKAMKNLLIDFPQDFTMRVFSMVLYGGLMLVLDWRLGLIALAALPLIYLLVRGFGEGMRGATREARLREGEVASIVSENLRNIEVIQAYGQEQTEQRRLAAGSRQSLEAQLRAVRVHRTFGRLVDLLVASSTAGVLFVGGRRAFAGEILPGTLVLFLAYIQNFYGSFDKFSTLFMGLARSQVCGERLVELVESDMVAEDAPDAVAALPLQGRIEFRDVSFSYGRGEPALKNASFVALPGETVAIVGTSGAGKSTLISLLLRFYDPQRGAILVDGVDVRRYTRASLREQITVVLQSARLLRRSVADNIGFGRRGATRAEIEAAAREAEAHEFVLRMPNAYDAVLAEAGDDLSGGERQRIHIARAMLRRTPIVILDEPSASLDADAESAIRAALMRLTRGRTTFIIAHRMATLAHADRILLLEGGAITGQGTHAELLARSHTYREFCGLDRGVPPERNGVASLSVAAAHADGGRP</sequence>
<dbReference type="Pfam" id="PF00005">
    <property type="entry name" value="ABC_tran"/>
    <property type="match status" value="1"/>
</dbReference>
<evidence type="ECO:0000256" key="1">
    <source>
        <dbReference type="ARBA" id="ARBA00004651"/>
    </source>
</evidence>
<dbReference type="AlphaFoldDB" id="A0A538U6N5"/>
<evidence type="ECO:0000256" key="4">
    <source>
        <dbReference type="ARBA" id="ARBA00022692"/>
    </source>
</evidence>
<keyword evidence="2" id="KW-0813">Transport</keyword>
<organism evidence="12 13">
    <name type="scientific">Eiseniibacteriota bacterium</name>
    <dbReference type="NCBI Taxonomy" id="2212470"/>
    <lineage>
        <taxon>Bacteria</taxon>
        <taxon>Candidatus Eiseniibacteriota</taxon>
    </lineage>
</organism>
<dbReference type="EMBL" id="VBPB01000157">
    <property type="protein sequence ID" value="TMQ71555.1"/>
    <property type="molecule type" value="Genomic_DNA"/>
</dbReference>
<dbReference type="GO" id="GO:0005524">
    <property type="term" value="F:ATP binding"/>
    <property type="evidence" value="ECO:0007669"/>
    <property type="project" value="UniProtKB-KW"/>
</dbReference>
<evidence type="ECO:0000256" key="2">
    <source>
        <dbReference type="ARBA" id="ARBA00022448"/>
    </source>
</evidence>
<evidence type="ECO:0000313" key="13">
    <source>
        <dbReference type="Proteomes" id="UP000319771"/>
    </source>
</evidence>
<dbReference type="SMART" id="SM00382">
    <property type="entry name" value="AAA"/>
    <property type="match status" value="1"/>
</dbReference>
<evidence type="ECO:0000256" key="3">
    <source>
        <dbReference type="ARBA" id="ARBA00022475"/>
    </source>
</evidence>
<keyword evidence="4 9" id="KW-0812">Transmembrane</keyword>
<evidence type="ECO:0000256" key="9">
    <source>
        <dbReference type="SAM" id="Phobius"/>
    </source>
</evidence>
<dbReference type="PANTHER" id="PTHR43394:SF1">
    <property type="entry name" value="ATP-BINDING CASSETTE SUB-FAMILY B MEMBER 10, MITOCHONDRIAL"/>
    <property type="match status" value="1"/>
</dbReference>
<dbReference type="Gene3D" id="1.20.1560.10">
    <property type="entry name" value="ABC transporter type 1, transmembrane domain"/>
    <property type="match status" value="1"/>
</dbReference>
<feature type="domain" description="ABC transmembrane type-1" evidence="11">
    <location>
        <begin position="33"/>
        <end position="331"/>
    </location>
</feature>
<keyword evidence="8 9" id="KW-0472">Membrane</keyword>
<dbReference type="InterPro" id="IPR003593">
    <property type="entry name" value="AAA+_ATPase"/>
</dbReference>
<dbReference type="PROSITE" id="PS50929">
    <property type="entry name" value="ABC_TM1F"/>
    <property type="match status" value="1"/>
</dbReference>
<comment type="caution">
    <text evidence="12">The sequence shown here is derived from an EMBL/GenBank/DDBJ whole genome shotgun (WGS) entry which is preliminary data.</text>
</comment>
<dbReference type="Pfam" id="PF00664">
    <property type="entry name" value="ABC_membrane"/>
    <property type="match status" value="1"/>
</dbReference>
<dbReference type="SUPFAM" id="SSF90123">
    <property type="entry name" value="ABC transporter transmembrane region"/>
    <property type="match status" value="1"/>
</dbReference>
<feature type="transmembrane region" description="Helical" evidence="9">
    <location>
        <begin position="190"/>
        <end position="207"/>
    </location>
</feature>
<evidence type="ECO:0000259" key="10">
    <source>
        <dbReference type="PROSITE" id="PS50893"/>
    </source>
</evidence>
<evidence type="ECO:0000256" key="8">
    <source>
        <dbReference type="ARBA" id="ARBA00023136"/>
    </source>
</evidence>
<comment type="subcellular location">
    <subcellularLocation>
        <location evidence="1">Cell membrane</location>
        <topology evidence="1">Multi-pass membrane protein</topology>
    </subcellularLocation>
</comment>
<feature type="domain" description="ABC transporter" evidence="10">
    <location>
        <begin position="365"/>
        <end position="599"/>
    </location>
</feature>
<dbReference type="CDD" id="cd18564">
    <property type="entry name" value="ABC_6TM_exporter_like"/>
    <property type="match status" value="1"/>
</dbReference>
<name>A0A538U6N5_UNCEI</name>
<keyword evidence="3" id="KW-1003">Cell membrane</keyword>
<dbReference type="SUPFAM" id="SSF52540">
    <property type="entry name" value="P-loop containing nucleoside triphosphate hydrolases"/>
    <property type="match status" value="1"/>
</dbReference>
<feature type="transmembrane region" description="Helical" evidence="9">
    <location>
        <begin position="31"/>
        <end position="53"/>
    </location>
</feature>
<dbReference type="InterPro" id="IPR039421">
    <property type="entry name" value="Type_1_exporter"/>
</dbReference>
<dbReference type="Gene3D" id="3.40.50.300">
    <property type="entry name" value="P-loop containing nucleotide triphosphate hydrolases"/>
    <property type="match status" value="1"/>
</dbReference>
<evidence type="ECO:0000313" key="12">
    <source>
        <dbReference type="EMBL" id="TMQ71555.1"/>
    </source>
</evidence>
<dbReference type="GO" id="GO:0015421">
    <property type="term" value="F:ABC-type oligopeptide transporter activity"/>
    <property type="evidence" value="ECO:0007669"/>
    <property type="project" value="TreeGrafter"/>
</dbReference>
<feature type="transmembrane region" description="Helical" evidence="9">
    <location>
        <begin position="82"/>
        <end position="105"/>
    </location>
</feature>
<dbReference type="FunFam" id="3.40.50.300:FF:000221">
    <property type="entry name" value="Multidrug ABC transporter ATP-binding protein"/>
    <property type="match status" value="1"/>
</dbReference>
<keyword evidence="5" id="KW-0547">Nucleotide-binding</keyword>
<dbReference type="InterPro" id="IPR036640">
    <property type="entry name" value="ABC1_TM_sf"/>
</dbReference>
<keyword evidence="6 12" id="KW-0067">ATP-binding</keyword>
<accession>A0A538U6N5</accession>
<evidence type="ECO:0000256" key="7">
    <source>
        <dbReference type="ARBA" id="ARBA00022989"/>
    </source>
</evidence>
<feature type="transmembrane region" description="Helical" evidence="9">
    <location>
        <begin position="296"/>
        <end position="317"/>
    </location>
</feature>
<gene>
    <name evidence="12" type="ORF">E6K81_09805</name>
</gene>
<keyword evidence="7 9" id="KW-1133">Transmembrane helix</keyword>
<dbReference type="InterPro" id="IPR027417">
    <property type="entry name" value="P-loop_NTPase"/>
</dbReference>
<protein>
    <submittedName>
        <fullName evidence="12">ABC transporter ATP-binding protein</fullName>
    </submittedName>
</protein>
<dbReference type="GO" id="GO:0005886">
    <property type="term" value="C:plasma membrane"/>
    <property type="evidence" value="ECO:0007669"/>
    <property type="project" value="UniProtKB-SubCell"/>
</dbReference>
<dbReference type="InterPro" id="IPR003439">
    <property type="entry name" value="ABC_transporter-like_ATP-bd"/>
</dbReference>
<evidence type="ECO:0000256" key="5">
    <source>
        <dbReference type="ARBA" id="ARBA00022741"/>
    </source>
</evidence>
<reference evidence="12 13" key="1">
    <citation type="journal article" date="2019" name="Nat. Microbiol.">
        <title>Mediterranean grassland soil C-N compound turnover is dependent on rainfall and depth, and is mediated by genomically divergent microorganisms.</title>
        <authorList>
            <person name="Diamond S."/>
            <person name="Andeer P.F."/>
            <person name="Li Z."/>
            <person name="Crits-Christoph A."/>
            <person name="Burstein D."/>
            <person name="Anantharaman K."/>
            <person name="Lane K.R."/>
            <person name="Thomas B.C."/>
            <person name="Pan C."/>
            <person name="Northen T.R."/>
            <person name="Banfield J.F."/>
        </authorList>
    </citation>
    <scope>NUCLEOTIDE SEQUENCE [LARGE SCALE GENOMIC DNA]</scope>
    <source>
        <strain evidence="12">WS_11</strain>
    </source>
</reference>
<dbReference type="GO" id="GO:0016887">
    <property type="term" value="F:ATP hydrolysis activity"/>
    <property type="evidence" value="ECO:0007669"/>
    <property type="project" value="InterPro"/>
</dbReference>
<feature type="transmembrane region" description="Helical" evidence="9">
    <location>
        <begin position="167"/>
        <end position="184"/>
    </location>
</feature>
<dbReference type="InterPro" id="IPR011527">
    <property type="entry name" value="ABC1_TM_dom"/>
</dbReference>